<dbReference type="Gene3D" id="2.40.50.580">
    <property type="match status" value="1"/>
</dbReference>
<evidence type="ECO:0000313" key="4">
    <source>
        <dbReference type="EMBL" id="BDU76375.1"/>
    </source>
</evidence>
<dbReference type="RefSeq" id="WP_243335056.1">
    <property type="nucleotide sequence ID" value="NZ_AP027081.1"/>
</dbReference>
<dbReference type="KEGG" id="msea:METESE_13330"/>
<dbReference type="PANTHER" id="PTHR30545">
    <property type="entry name" value="SUGAR FERMENTATION STIMULATION PROTEIN A"/>
    <property type="match status" value="1"/>
</dbReference>
<protein>
    <recommendedName>
        <fullName evidence="1">Sugar fermentation stimulation protein homolog</fullName>
    </recommendedName>
</protein>
<dbReference type="PANTHER" id="PTHR30545:SF2">
    <property type="entry name" value="SUGAR FERMENTATION STIMULATION PROTEIN A"/>
    <property type="match status" value="1"/>
</dbReference>
<evidence type="ECO:0000259" key="2">
    <source>
        <dbReference type="Pfam" id="PF03749"/>
    </source>
</evidence>
<accession>A0AA48GVG0</accession>
<dbReference type="Pfam" id="PF03749">
    <property type="entry name" value="SfsA"/>
    <property type="match status" value="1"/>
</dbReference>
<organism evidence="4 5">
    <name type="scientific">Mesoterricola sediminis</name>
    <dbReference type="NCBI Taxonomy" id="2927980"/>
    <lineage>
        <taxon>Bacteria</taxon>
        <taxon>Pseudomonadati</taxon>
        <taxon>Acidobacteriota</taxon>
        <taxon>Holophagae</taxon>
        <taxon>Holophagales</taxon>
        <taxon>Holophagaceae</taxon>
        <taxon>Mesoterricola</taxon>
    </lineage>
</organism>
<dbReference type="GO" id="GO:0003677">
    <property type="term" value="F:DNA binding"/>
    <property type="evidence" value="ECO:0007669"/>
    <property type="project" value="InterPro"/>
</dbReference>
<feature type="domain" description="SfsA N-terminal OB" evidence="3">
    <location>
        <begin position="14"/>
        <end position="80"/>
    </location>
</feature>
<comment type="similarity">
    <text evidence="1">Belongs to the SfsA family.</text>
</comment>
<dbReference type="AlphaFoldDB" id="A0AA48GVG0"/>
<dbReference type="InterPro" id="IPR040452">
    <property type="entry name" value="SfsA_C"/>
</dbReference>
<evidence type="ECO:0000313" key="5">
    <source>
        <dbReference type="Proteomes" id="UP001228113"/>
    </source>
</evidence>
<keyword evidence="5" id="KW-1185">Reference proteome</keyword>
<dbReference type="Pfam" id="PF17746">
    <property type="entry name" value="SfsA_N"/>
    <property type="match status" value="1"/>
</dbReference>
<dbReference type="NCBIfam" id="TIGR00230">
    <property type="entry name" value="sfsA"/>
    <property type="match status" value="1"/>
</dbReference>
<dbReference type="InterPro" id="IPR041465">
    <property type="entry name" value="SfsA_N"/>
</dbReference>
<dbReference type="EMBL" id="AP027081">
    <property type="protein sequence ID" value="BDU76375.1"/>
    <property type="molecule type" value="Genomic_DNA"/>
</dbReference>
<proteinExistence type="inferred from homology"/>
<reference evidence="4" key="1">
    <citation type="journal article" date="2023" name="Int. J. Syst. Evol. Microbiol.">
        <title>Mesoterricola silvestris gen. nov., sp. nov., Mesoterricola sediminis sp. nov., Geothrix oryzae sp. nov., Geothrix edaphica sp. nov., Geothrix rubra sp. nov., and Geothrix limicola sp. nov., six novel members of Acidobacteriota isolated from soils.</title>
        <authorList>
            <person name="Itoh H."/>
            <person name="Sugisawa Y."/>
            <person name="Mise K."/>
            <person name="Xu Z."/>
            <person name="Kuniyasu M."/>
            <person name="Ushijima N."/>
            <person name="Kawano K."/>
            <person name="Kobayashi E."/>
            <person name="Shiratori Y."/>
            <person name="Masuda Y."/>
            <person name="Senoo K."/>
        </authorList>
    </citation>
    <scope>NUCLEOTIDE SEQUENCE</scope>
    <source>
        <strain evidence="4">W786</strain>
    </source>
</reference>
<dbReference type="CDD" id="cd22359">
    <property type="entry name" value="SfsA-like_bacterial"/>
    <property type="match status" value="1"/>
</dbReference>
<evidence type="ECO:0000259" key="3">
    <source>
        <dbReference type="Pfam" id="PF17746"/>
    </source>
</evidence>
<dbReference type="HAMAP" id="MF_00095">
    <property type="entry name" value="SfsA"/>
    <property type="match status" value="1"/>
</dbReference>
<evidence type="ECO:0000256" key="1">
    <source>
        <dbReference type="HAMAP-Rule" id="MF_00095"/>
    </source>
</evidence>
<dbReference type="Gene3D" id="3.40.1350.60">
    <property type="match status" value="1"/>
</dbReference>
<sequence length="245" mass="26753">MLIEKKGLIPATILRRYKRFLADVELEGGGTAVAHCTNTGTMATSWAPGDRVLLEASRNPDRKLPYTWLACLREGAWVGVETGMPNRVVAEAARQDRLPGLPGLHTVLTERKYGLEGSRIDVLALDAEGRQVYIEVKNTTLRIGTTACFPDAVSTRGAKHLRELRAAVALGHRAAIVFFAHRGDVDGFDAAREIDPAYAEELARAREGGVEILPQAVALVAREETGGLWSLGWDLPGLLPWRPRV</sequence>
<dbReference type="InterPro" id="IPR005224">
    <property type="entry name" value="SfsA"/>
</dbReference>
<dbReference type="Proteomes" id="UP001228113">
    <property type="component" value="Chromosome"/>
</dbReference>
<feature type="domain" description="Sugar fermentation stimulation protein C-terminal" evidence="2">
    <location>
        <begin position="84"/>
        <end position="218"/>
    </location>
</feature>
<name>A0AA48GVG0_9BACT</name>
<gene>
    <name evidence="1 4" type="primary">sfsA</name>
    <name evidence="4" type="ORF">METESE_13330</name>
</gene>